<dbReference type="EMBL" id="CP074352">
    <property type="protein sequence ID" value="UYU31205.1"/>
    <property type="molecule type" value="Genomic_DNA"/>
</dbReference>
<evidence type="ECO:0000313" key="3">
    <source>
        <dbReference type="EMBL" id="UYU31205.1"/>
    </source>
</evidence>
<keyword evidence="2" id="KW-0732">Signal</keyword>
<keyword evidence="4" id="KW-1185">Reference proteome</keyword>
<feature type="coiled-coil region" evidence="1">
    <location>
        <begin position="24"/>
        <end position="51"/>
    </location>
</feature>
<evidence type="ECO:0000256" key="1">
    <source>
        <dbReference type="SAM" id="Coils"/>
    </source>
</evidence>
<keyword evidence="1" id="KW-0175">Coiled coil</keyword>
<evidence type="ECO:0000256" key="2">
    <source>
        <dbReference type="SAM" id="SignalP"/>
    </source>
</evidence>
<sequence>MKKRTLIALLAATVLLSACDDATKEKAQATLDEVTQQAGEMKEKADAATQDLVTSAENAGKEAQAALDNGIADTVQQKVDGHLATAQEKLDQASNMKVSDIINFTLGNDSEADKEGAEQAEGEEK</sequence>
<name>A0ABY6JBJ4_9ENTR</name>
<dbReference type="RefSeq" id="WP_031522954.1">
    <property type="nucleotide sequence ID" value="NZ_CP074352.1"/>
</dbReference>
<feature type="chain" id="PRO_5046998018" description="Lipoprotein" evidence="2">
    <location>
        <begin position="19"/>
        <end position="125"/>
    </location>
</feature>
<accession>A0ABY6JBJ4</accession>
<feature type="signal peptide" evidence="2">
    <location>
        <begin position="1"/>
        <end position="18"/>
    </location>
</feature>
<evidence type="ECO:0000313" key="4">
    <source>
        <dbReference type="Proteomes" id="UP001156318"/>
    </source>
</evidence>
<proteinExistence type="predicted"/>
<dbReference type="PROSITE" id="PS51257">
    <property type="entry name" value="PROKAR_LIPOPROTEIN"/>
    <property type="match status" value="1"/>
</dbReference>
<reference evidence="3 4" key="1">
    <citation type="submission" date="2021-05" db="EMBL/GenBank/DDBJ databases">
        <title>Isolation, identification, and the growth promoting effects of Pantoea dispersa strain YSD J2 from the aboveground leaves of Cyperus esculentus L.Var. Sativus.</title>
        <authorList>
            <person name="Wang S."/>
            <person name="Tang X.M."/>
            <person name="Huang Y.N."/>
        </authorList>
    </citation>
    <scope>NUCLEOTIDE SEQUENCE [LARGE SCALE GENOMIC DNA]</scope>
    <source>
        <strain evidence="4">YSD YN2</strain>
    </source>
</reference>
<dbReference type="Proteomes" id="UP001156318">
    <property type="component" value="Chromosome"/>
</dbReference>
<gene>
    <name evidence="3" type="ORF">KFZ77_15370</name>
</gene>
<organism evidence="3 4">
    <name type="scientific">Siccibacter colletis</name>
    <dbReference type="NCBI Taxonomy" id="1505757"/>
    <lineage>
        <taxon>Bacteria</taxon>
        <taxon>Pseudomonadati</taxon>
        <taxon>Pseudomonadota</taxon>
        <taxon>Gammaproteobacteria</taxon>
        <taxon>Enterobacterales</taxon>
        <taxon>Enterobacteriaceae</taxon>
        <taxon>Siccibacter</taxon>
    </lineage>
</organism>
<protein>
    <recommendedName>
        <fullName evidence="5">Lipoprotein</fullName>
    </recommendedName>
</protein>
<evidence type="ECO:0008006" key="5">
    <source>
        <dbReference type="Google" id="ProtNLM"/>
    </source>
</evidence>